<dbReference type="InterPro" id="IPR017517">
    <property type="entry name" value="Maleyloyr_isom"/>
</dbReference>
<accession>A0A0B6F1W4</accession>
<organism evidence="1 2">
    <name type="scientific">Corynebacterium singulare</name>
    <dbReference type="NCBI Taxonomy" id="161899"/>
    <lineage>
        <taxon>Bacteria</taxon>
        <taxon>Bacillati</taxon>
        <taxon>Actinomycetota</taxon>
        <taxon>Actinomycetes</taxon>
        <taxon>Mycobacteriales</taxon>
        <taxon>Corynebacteriaceae</taxon>
        <taxon>Corynebacterium</taxon>
    </lineage>
</organism>
<dbReference type="Proteomes" id="UP000031890">
    <property type="component" value="Chromosome"/>
</dbReference>
<protein>
    <submittedName>
        <fullName evidence="1">TIGR03085 family protein</fullName>
    </submittedName>
</protein>
<gene>
    <name evidence="1" type="ORF">CSING_08250</name>
</gene>
<reference evidence="1 2" key="1">
    <citation type="journal article" date="2015" name="Genome Announc.">
        <title>Complete Genome Sequence and Annotation of Corynebacterium singulare DSM 44357, Isolated from a Human Semen Specimen.</title>
        <authorList>
            <person name="Merten M."/>
            <person name="Brinkrolf K."/>
            <person name="Albersmeier A."/>
            <person name="Kutter Y."/>
            <person name="Ruckert C."/>
            <person name="Tauch A."/>
        </authorList>
    </citation>
    <scope>NUCLEOTIDE SEQUENCE [LARGE SCALE GENOMIC DNA]</scope>
    <source>
        <strain evidence="1">IBS B52218</strain>
    </source>
</reference>
<dbReference type="KEGG" id="csx:CSING_08250"/>
<dbReference type="RefSeq" id="WP_042531275.1">
    <property type="nucleotide sequence ID" value="NZ_CP010827.1"/>
</dbReference>
<dbReference type="NCBIfam" id="TIGR03083">
    <property type="entry name" value="maleylpyruvate isomerase family mycothiol-dependent enzyme"/>
    <property type="match status" value="1"/>
</dbReference>
<evidence type="ECO:0000313" key="1">
    <source>
        <dbReference type="EMBL" id="AJI79169.1"/>
    </source>
</evidence>
<evidence type="ECO:0000313" key="2">
    <source>
        <dbReference type="Proteomes" id="UP000031890"/>
    </source>
</evidence>
<dbReference type="SUPFAM" id="SSF109854">
    <property type="entry name" value="DinB/YfiT-like putative metalloenzymes"/>
    <property type="match status" value="1"/>
</dbReference>
<sequence length="212" mass="23447">MLGCMSFSSAERTKMVALFHELGPDAPTLCEGWTTRDLAAHLWVRENRLDASAGLFIPALKPRLDTVTEEVLERDYDEVVDDWGKGAHKFNPLRYVDKVLNSAEHFVHHEDIRRANGRTEARDFSAATQNELHLPLKMMGPSFLSKSTLPVVLEAEGFPPIVTADKHGVADKGDAVVRVRGTVSEVLLWAFGRDAAQVQIVGDESAIVRSSL</sequence>
<dbReference type="OrthoDB" id="3268903at2"/>
<dbReference type="InterPro" id="IPR017519">
    <property type="entry name" value="CHP03085"/>
</dbReference>
<dbReference type="NCBIfam" id="TIGR03085">
    <property type="entry name" value="TIGR03085 family metal-binding protein"/>
    <property type="match status" value="1"/>
</dbReference>
<dbReference type="STRING" id="161899.CSING_08250"/>
<dbReference type="EMBL" id="CP010827">
    <property type="protein sequence ID" value="AJI79169.1"/>
    <property type="molecule type" value="Genomic_DNA"/>
</dbReference>
<dbReference type="AlphaFoldDB" id="A0A0B6F1W4"/>
<proteinExistence type="predicted"/>
<name>A0A0B6F1W4_9CORY</name>
<dbReference type="InterPro" id="IPR034660">
    <property type="entry name" value="DinB/YfiT-like"/>
</dbReference>
<dbReference type="HOGENOM" id="CLU_1287934_0_0_11"/>